<keyword evidence="11" id="KW-1185">Reference proteome</keyword>
<evidence type="ECO:0000256" key="7">
    <source>
        <dbReference type="SAM" id="MobiDB-lite"/>
    </source>
</evidence>
<sequence length="506" mass="56518">MKPAETLNTRQTGVGSSPRPDSRGRSILTRGWVLWLIDFCCIATALYLGYWLRVGSGLFGGKGSVGLTRFIALIVISFGWTAIFAVEGLYRRVRVLAGLDQVLSIGKSVSLGFLLLLGLSFVWRKHYFVETRLIVAFGWAFGIILISLVRVGLIRGFLRGRIRHPGAVRRAAVVGAIPFARRFIGDNMPANNGYRVVGFVETTDGEIAADLGPEYVLGRISALDDIVNKHEIEEIFLPIGLLETRGCFSIVSRCSRTGLPVKLVSDIFEILMPDEPKERIDGLPKIGFGEPALKGAGVVVKRLLDLLIASLVVMIFSPMLILIALLVKVLSPGPVFFRQIRAGHNGRPFNFYKFRTMRHDTDDTLHREYATNFIGGKELRLRDEQNDSKVYKMPDDPRVTSIGKILRRTSLDELPQLFNVLKGDMSLVGPRPPIAYELVIYKEWHKRRLKAKPGITGLWQVSGRSSVPFHDMVLLDLYYINRWSLSLDIEIVLKTIPVVLSGKGAY</sequence>
<dbReference type="InterPro" id="IPR003362">
    <property type="entry name" value="Bact_transf"/>
</dbReference>
<comment type="subcellular location">
    <subcellularLocation>
        <location evidence="1">Membrane</location>
        <topology evidence="1">Multi-pass membrane protein</topology>
    </subcellularLocation>
</comment>
<evidence type="ECO:0000256" key="4">
    <source>
        <dbReference type="ARBA" id="ARBA00022692"/>
    </source>
</evidence>
<keyword evidence="6 8" id="KW-0472">Membrane</keyword>
<accession>A0ABV6YNZ9</accession>
<reference evidence="10 11" key="1">
    <citation type="submission" date="2024-09" db="EMBL/GenBank/DDBJ databases">
        <authorList>
            <person name="D'Angelo T."/>
        </authorList>
    </citation>
    <scope>NUCLEOTIDE SEQUENCE [LARGE SCALE GENOMIC DNA]</scope>
    <source>
        <strain evidence="10">SAG AM-311-F02</strain>
    </source>
</reference>
<feature type="transmembrane region" description="Helical" evidence="8">
    <location>
        <begin position="70"/>
        <end position="90"/>
    </location>
</feature>
<dbReference type="EMBL" id="JBHPEI010000033">
    <property type="protein sequence ID" value="MFC1799816.1"/>
    <property type="molecule type" value="Genomic_DNA"/>
</dbReference>
<dbReference type="Proteomes" id="UP001594288">
    <property type="component" value="Unassembled WGS sequence"/>
</dbReference>
<comment type="caution">
    <text evidence="10">The sequence shown here is derived from an EMBL/GenBank/DDBJ whole genome shotgun (WGS) entry which is preliminary data.</text>
</comment>
<evidence type="ECO:0000313" key="10">
    <source>
        <dbReference type="EMBL" id="MFC1799816.1"/>
    </source>
</evidence>
<evidence type="ECO:0000256" key="5">
    <source>
        <dbReference type="ARBA" id="ARBA00022989"/>
    </source>
</evidence>
<feature type="region of interest" description="Disordered" evidence="7">
    <location>
        <begin position="1"/>
        <end position="23"/>
    </location>
</feature>
<evidence type="ECO:0000256" key="1">
    <source>
        <dbReference type="ARBA" id="ARBA00004141"/>
    </source>
</evidence>
<feature type="compositionally biased region" description="Polar residues" evidence="7">
    <location>
        <begin position="1"/>
        <end position="14"/>
    </location>
</feature>
<feature type="transmembrane region" description="Helical" evidence="8">
    <location>
        <begin position="102"/>
        <end position="122"/>
    </location>
</feature>
<dbReference type="GO" id="GO:0016740">
    <property type="term" value="F:transferase activity"/>
    <property type="evidence" value="ECO:0007669"/>
    <property type="project" value="UniProtKB-KW"/>
</dbReference>
<feature type="domain" description="Bacterial sugar transferase" evidence="9">
    <location>
        <begin position="301"/>
        <end position="500"/>
    </location>
</feature>
<dbReference type="NCBIfam" id="TIGR03025">
    <property type="entry name" value="EPS_sugtrans"/>
    <property type="match status" value="1"/>
</dbReference>
<evidence type="ECO:0000256" key="6">
    <source>
        <dbReference type="ARBA" id="ARBA00023136"/>
    </source>
</evidence>
<evidence type="ECO:0000256" key="2">
    <source>
        <dbReference type="ARBA" id="ARBA00006464"/>
    </source>
</evidence>
<keyword evidence="4 8" id="KW-0812">Transmembrane</keyword>
<protein>
    <submittedName>
        <fullName evidence="10">Sugar transferase</fullName>
        <ecNumber evidence="10">2.7.8.-</ecNumber>
    </submittedName>
</protein>
<dbReference type="InterPro" id="IPR017475">
    <property type="entry name" value="EPS_sugar_tfrase"/>
</dbReference>
<gene>
    <name evidence="10" type="ORF">ACFL2Z_02775</name>
</gene>
<dbReference type="Gene3D" id="3.40.50.720">
    <property type="entry name" value="NAD(P)-binding Rossmann-like Domain"/>
    <property type="match status" value="1"/>
</dbReference>
<proteinExistence type="inferred from homology"/>
<keyword evidence="5 8" id="KW-1133">Transmembrane helix</keyword>
<dbReference type="Pfam" id="PF13727">
    <property type="entry name" value="CoA_binding_3"/>
    <property type="match status" value="1"/>
</dbReference>
<dbReference type="Pfam" id="PF02397">
    <property type="entry name" value="Bac_transf"/>
    <property type="match status" value="1"/>
</dbReference>
<evidence type="ECO:0000256" key="3">
    <source>
        <dbReference type="ARBA" id="ARBA00022679"/>
    </source>
</evidence>
<evidence type="ECO:0000259" key="9">
    <source>
        <dbReference type="Pfam" id="PF02397"/>
    </source>
</evidence>
<feature type="transmembrane region" description="Helical" evidence="8">
    <location>
        <begin position="134"/>
        <end position="153"/>
    </location>
</feature>
<dbReference type="PANTHER" id="PTHR30576:SF10">
    <property type="entry name" value="SLL5057 PROTEIN"/>
    <property type="match status" value="1"/>
</dbReference>
<feature type="transmembrane region" description="Helical" evidence="8">
    <location>
        <begin position="32"/>
        <end position="50"/>
    </location>
</feature>
<evidence type="ECO:0000313" key="11">
    <source>
        <dbReference type="Proteomes" id="UP001594288"/>
    </source>
</evidence>
<dbReference type="PANTHER" id="PTHR30576">
    <property type="entry name" value="COLANIC BIOSYNTHESIS UDP-GLUCOSE LIPID CARRIER TRANSFERASE"/>
    <property type="match status" value="1"/>
</dbReference>
<evidence type="ECO:0000256" key="8">
    <source>
        <dbReference type="SAM" id="Phobius"/>
    </source>
</evidence>
<feature type="transmembrane region" description="Helical" evidence="8">
    <location>
        <begin position="303"/>
        <end position="327"/>
    </location>
</feature>
<comment type="similarity">
    <text evidence="2">Belongs to the bacterial sugar transferase family.</text>
</comment>
<dbReference type="EC" id="2.7.8.-" evidence="10"/>
<name>A0ABV6YNZ9_UNCEI</name>
<keyword evidence="3 10" id="KW-0808">Transferase</keyword>
<organism evidence="10 11">
    <name type="scientific">Eiseniibacteriota bacterium</name>
    <dbReference type="NCBI Taxonomy" id="2212470"/>
    <lineage>
        <taxon>Bacteria</taxon>
        <taxon>Candidatus Eiseniibacteriota</taxon>
    </lineage>
</organism>